<keyword evidence="3" id="KW-1185">Reference proteome</keyword>
<comment type="caution">
    <text evidence="2">The sequence shown here is derived from an EMBL/GenBank/DDBJ whole genome shotgun (WGS) entry which is preliminary data.</text>
</comment>
<evidence type="ECO:0000313" key="2">
    <source>
        <dbReference type="EMBL" id="TGZ75171.1"/>
    </source>
</evidence>
<dbReference type="OrthoDB" id="10264021at2759"/>
<evidence type="ECO:0000256" key="1">
    <source>
        <dbReference type="SAM" id="Phobius"/>
    </source>
</evidence>
<dbReference type="EMBL" id="SJOL01001013">
    <property type="protein sequence ID" value="TGZ75171.1"/>
    <property type="molecule type" value="Genomic_DNA"/>
</dbReference>
<feature type="non-terminal residue" evidence="2">
    <location>
        <position position="1"/>
    </location>
</feature>
<dbReference type="STRING" id="147828.A0A4S2MEM3"/>
<keyword evidence="1" id="KW-0472">Membrane</keyword>
<keyword evidence="1" id="KW-1133">Transmembrane helix</keyword>
<keyword evidence="1" id="KW-0812">Transmembrane</keyword>
<feature type="transmembrane region" description="Helical" evidence="1">
    <location>
        <begin position="24"/>
        <end position="46"/>
    </location>
</feature>
<sequence>LYYLLSGNGELFDIGWVLSETSPYLWAAVGVGLSVSLSVVGAAWYVQFFTVHKRRSRLVSICFSNGAPNNSHSSSCTSRMVDYISGVFGFSSGAAA</sequence>
<dbReference type="AlphaFoldDB" id="A0A4S2MEM3"/>
<organism evidence="2 3">
    <name type="scientific">Opisthorchis felineus</name>
    <dbReference type="NCBI Taxonomy" id="147828"/>
    <lineage>
        <taxon>Eukaryota</taxon>
        <taxon>Metazoa</taxon>
        <taxon>Spiralia</taxon>
        <taxon>Lophotrochozoa</taxon>
        <taxon>Platyhelminthes</taxon>
        <taxon>Trematoda</taxon>
        <taxon>Digenea</taxon>
        <taxon>Opisthorchiida</taxon>
        <taxon>Opisthorchiata</taxon>
        <taxon>Opisthorchiidae</taxon>
        <taxon>Opisthorchis</taxon>
    </lineage>
</organism>
<accession>A0A4S2MEM3</accession>
<reference evidence="2 3" key="1">
    <citation type="journal article" date="2019" name="BMC Genomics">
        <title>New insights from Opisthorchis felineus genome: update on genomics of the epidemiologically important liver flukes.</title>
        <authorList>
            <person name="Ershov N.I."/>
            <person name="Mordvinov V.A."/>
            <person name="Prokhortchouk E.B."/>
            <person name="Pakharukova M.Y."/>
            <person name="Gunbin K.V."/>
            <person name="Ustyantsev K."/>
            <person name="Genaev M.A."/>
            <person name="Blinov A.G."/>
            <person name="Mazur A."/>
            <person name="Boulygina E."/>
            <person name="Tsygankova S."/>
            <person name="Khrameeva E."/>
            <person name="Chekanov N."/>
            <person name="Fan G."/>
            <person name="Xiao A."/>
            <person name="Zhang H."/>
            <person name="Xu X."/>
            <person name="Yang H."/>
            <person name="Solovyev V."/>
            <person name="Lee S.M."/>
            <person name="Liu X."/>
            <person name="Afonnikov D.A."/>
            <person name="Skryabin K.G."/>
        </authorList>
    </citation>
    <scope>NUCLEOTIDE SEQUENCE [LARGE SCALE GENOMIC DNA]</scope>
    <source>
        <strain evidence="2">AK-0245</strain>
        <tissue evidence="2">Whole organism</tissue>
    </source>
</reference>
<proteinExistence type="predicted"/>
<name>A0A4S2MEM3_OPIFE</name>
<dbReference type="Proteomes" id="UP000308267">
    <property type="component" value="Unassembled WGS sequence"/>
</dbReference>
<evidence type="ECO:0000313" key="3">
    <source>
        <dbReference type="Proteomes" id="UP000308267"/>
    </source>
</evidence>
<gene>
    <name evidence="2" type="ORF">CRM22_000536</name>
</gene>
<feature type="non-terminal residue" evidence="2">
    <location>
        <position position="96"/>
    </location>
</feature>
<protein>
    <submittedName>
        <fullName evidence="2">Uncharacterized protein</fullName>
    </submittedName>
</protein>